<gene>
    <name evidence="1" type="ORF">LITE_LOCUS17049</name>
</gene>
<keyword evidence="2" id="KW-1185">Reference proteome</keyword>
<evidence type="ECO:0000313" key="2">
    <source>
        <dbReference type="Proteomes" id="UP001154282"/>
    </source>
</evidence>
<reference evidence="1" key="1">
    <citation type="submission" date="2022-08" db="EMBL/GenBank/DDBJ databases">
        <authorList>
            <person name="Gutierrez-Valencia J."/>
        </authorList>
    </citation>
    <scope>NUCLEOTIDE SEQUENCE</scope>
</reference>
<comment type="caution">
    <text evidence="1">The sequence shown here is derived from an EMBL/GenBank/DDBJ whole genome shotgun (WGS) entry which is preliminary data.</text>
</comment>
<evidence type="ECO:0000313" key="1">
    <source>
        <dbReference type="EMBL" id="CAI0416651.1"/>
    </source>
</evidence>
<name>A0AAV0K712_9ROSI</name>
<accession>A0AAV0K712</accession>
<protein>
    <submittedName>
        <fullName evidence="1">Uncharacterized protein</fullName>
    </submittedName>
</protein>
<dbReference type="EMBL" id="CAMGYJ010000005">
    <property type="protein sequence ID" value="CAI0416651.1"/>
    <property type="molecule type" value="Genomic_DNA"/>
</dbReference>
<dbReference type="Proteomes" id="UP001154282">
    <property type="component" value="Unassembled WGS sequence"/>
</dbReference>
<sequence length="13" mass="1633">MSRRKQGDRSEPW</sequence>
<organism evidence="1 2">
    <name type="scientific">Linum tenue</name>
    <dbReference type="NCBI Taxonomy" id="586396"/>
    <lineage>
        <taxon>Eukaryota</taxon>
        <taxon>Viridiplantae</taxon>
        <taxon>Streptophyta</taxon>
        <taxon>Embryophyta</taxon>
        <taxon>Tracheophyta</taxon>
        <taxon>Spermatophyta</taxon>
        <taxon>Magnoliopsida</taxon>
        <taxon>eudicotyledons</taxon>
        <taxon>Gunneridae</taxon>
        <taxon>Pentapetalae</taxon>
        <taxon>rosids</taxon>
        <taxon>fabids</taxon>
        <taxon>Malpighiales</taxon>
        <taxon>Linaceae</taxon>
        <taxon>Linum</taxon>
    </lineage>
</organism>
<proteinExistence type="predicted"/>